<sequence>MAMNAPADDDPGRSSLRLLLDPVYGPYFVGNLFAATGIWLYTVTAAVLVYQHTGSVVWVGLTGAVTFAGSLVLAPWAGVLSDRTDRRRLLILGRTLSALSCGGLALWIGIVGDGSTGPWPILVASALLGVSSGLTSPAQMAIVPHLVPAPDLHQAVALGSVTWNIARAVGPALGAAITGSLGAVAACWFTCAGYAMFVLVMLFLRLDEPRRDGDEGDTGSFREGLRFVRGRPDVSRALWAVAALSLAVDPVITVTPSLARTLGASDTFVGVLGSAFGAGSVVAIVALRPLRRRWGLRRTGAVGAVVVALGMFGVGVGPTAWAASVAAFVGGLGLLAASSSLTSQLQQDVPEVFRGRVMALWGVAFMGTRPLASLLDGALAELLGPRPAICLISVTALAAGWWARRDPAAGRLTVRTPGPSLGKTVFRIPNWRSATVTISKSAPTRVADSDQIPEGGRLVVDVDDRTVGVFRFQGALYAYDNTCAHQGGPVCQGRLIPRVAEVLDHGSDRNDLYFDDGDPHIVCPWHGYEYSLTTGRHAGIDAIGLTRYDVNESDGGVYVRI</sequence>
<dbReference type="CDD" id="cd03467">
    <property type="entry name" value="Rieske"/>
    <property type="match status" value="1"/>
</dbReference>
<dbReference type="GO" id="GO:0046872">
    <property type="term" value="F:metal ion binding"/>
    <property type="evidence" value="ECO:0007669"/>
    <property type="project" value="UniProtKB-KW"/>
</dbReference>
<feature type="domain" description="Major facilitator superfamily (MFS) profile" evidence="12">
    <location>
        <begin position="23"/>
        <end position="408"/>
    </location>
</feature>
<dbReference type="AlphaFoldDB" id="A0A511DP05"/>
<feature type="transmembrane region" description="Helical" evidence="11">
    <location>
        <begin position="89"/>
        <end position="110"/>
    </location>
</feature>
<evidence type="ECO:0000256" key="6">
    <source>
        <dbReference type="ARBA" id="ARBA00022723"/>
    </source>
</evidence>
<evidence type="ECO:0000256" key="10">
    <source>
        <dbReference type="ARBA" id="ARBA00023136"/>
    </source>
</evidence>
<feature type="transmembrane region" description="Helical" evidence="11">
    <location>
        <begin position="27"/>
        <end position="50"/>
    </location>
</feature>
<dbReference type="Gene3D" id="1.20.1250.20">
    <property type="entry name" value="MFS general substrate transporter like domains"/>
    <property type="match status" value="1"/>
</dbReference>
<feature type="transmembrane region" description="Helical" evidence="11">
    <location>
        <begin position="155"/>
        <end position="177"/>
    </location>
</feature>
<dbReference type="InterPro" id="IPR036922">
    <property type="entry name" value="Rieske_2Fe-2S_sf"/>
</dbReference>
<evidence type="ECO:0000313" key="15">
    <source>
        <dbReference type="Proteomes" id="UP000321685"/>
    </source>
</evidence>
<dbReference type="PROSITE" id="PS50850">
    <property type="entry name" value="MFS"/>
    <property type="match status" value="1"/>
</dbReference>
<dbReference type="OrthoDB" id="4544213at2"/>
<feature type="domain" description="Rieske" evidence="13">
    <location>
        <begin position="443"/>
        <end position="559"/>
    </location>
</feature>
<protein>
    <recommendedName>
        <fullName evidence="16">MFS transporter</fullName>
    </recommendedName>
</protein>
<evidence type="ECO:0000256" key="8">
    <source>
        <dbReference type="ARBA" id="ARBA00023004"/>
    </source>
</evidence>
<dbReference type="Pfam" id="PF05977">
    <property type="entry name" value="MFS_3"/>
    <property type="match status" value="1"/>
</dbReference>
<feature type="transmembrane region" description="Helical" evidence="11">
    <location>
        <begin position="56"/>
        <end position="77"/>
    </location>
</feature>
<dbReference type="GO" id="GO:0004497">
    <property type="term" value="F:monooxygenase activity"/>
    <property type="evidence" value="ECO:0007669"/>
    <property type="project" value="UniProtKB-ARBA"/>
</dbReference>
<keyword evidence="9" id="KW-0411">Iron-sulfur</keyword>
<dbReference type="GO" id="GO:0005886">
    <property type="term" value="C:plasma membrane"/>
    <property type="evidence" value="ECO:0007669"/>
    <property type="project" value="UniProtKB-SubCell"/>
</dbReference>
<gene>
    <name evidence="14" type="ORF">PSU4_55040</name>
</gene>
<feature type="transmembrane region" description="Helical" evidence="11">
    <location>
        <begin position="183"/>
        <end position="204"/>
    </location>
</feature>
<evidence type="ECO:0000256" key="3">
    <source>
        <dbReference type="ARBA" id="ARBA00022475"/>
    </source>
</evidence>
<dbReference type="GO" id="GO:0022857">
    <property type="term" value="F:transmembrane transporter activity"/>
    <property type="evidence" value="ECO:0007669"/>
    <property type="project" value="InterPro"/>
</dbReference>
<evidence type="ECO:0008006" key="16">
    <source>
        <dbReference type="Google" id="ProtNLM"/>
    </source>
</evidence>
<dbReference type="Proteomes" id="UP000321685">
    <property type="component" value="Unassembled WGS sequence"/>
</dbReference>
<evidence type="ECO:0000259" key="12">
    <source>
        <dbReference type="PROSITE" id="PS50850"/>
    </source>
</evidence>
<dbReference type="EMBL" id="BJVJ01000096">
    <property type="protein sequence ID" value="GEL26550.1"/>
    <property type="molecule type" value="Genomic_DNA"/>
</dbReference>
<feature type="transmembrane region" description="Helical" evidence="11">
    <location>
        <begin position="267"/>
        <end position="287"/>
    </location>
</feature>
<feature type="transmembrane region" description="Helical" evidence="11">
    <location>
        <begin position="122"/>
        <end position="143"/>
    </location>
</feature>
<evidence type="ECO:0000256" key="1">
    <source>
        <dbReference type="ARBA" id="ARBA00004651"/>
    </source>
</evidence>
<evidence type="ECO:0000259" key="13">
    <source>
        <dbReference type="PROSITE" id="PS51296"/>
    </source>
</evidence>
<dbReference type="PANTHER" id="PTHR23513:SF11">
    <property type="entry name" value="STAPHYLOFERRIN A TRANSPORTER"/>
    <property type="match status" value="1"/>
</dbReference>
<dbReference type="PANTHER" id="PTHR23513">
    <property type="entry name" value="INTEGRAL MEMBRANE EFFLUX PROTEIN-RELATED"/>
    <property type="match status" value="1"/>
</dbReference>
<keyword evidence="5" id="KW-0001">2Fe-2S</keyword>
<dbReference type="InterPro" id="IPR010290">
    <property type="entry name" value="TM_effector"/>
</dbReference>
<evidence type="ECO:0000256" key="9">
    <source>
        <dbReference type="ARBA" id="ARBA00023014"/>
    </source>
</evidence>
<keyword evidence="6" id="KW-0479">Metal-binding</keyword>
<dbReference type="Gene3D" id="2.102.10.10">
    <property type="entry name" value="Rieske [2Fe-2S] iron-sulphur domain"/>
    <property type="match status" value="1"/>
</dbReference>
<dbReference type="InterPro" id="IPR017941">
    <property type="entry name" value="Rieske_2Fe-2S"/>
</dbReference>
<feature type="transmembrane region" description="Helical" evidence="11">
    <location>
        <begin position="237"/>
        <end position="255"/>
    </location>
</feature>
<keyword evidence="15" id="KW-1185">Reference proteome</keyword>
<dbReference type="SUPFAM" id="SSF103473">
    <property type="entry name" value="MFS general substrate transporter"/>
    <property type="match status" value="1"/>
</dbReference>
<feature type="transmembrane region" description="Helical" evidence="11">
    <location>
        <begin position="299"/>
        <end position="316"/>
    </location>
</feature>
<dbReference type="Pfam" id="PF00355">
    <property type="entry name" value="Rieske"/>
    <property type="match status" value="1"/>
</dbReference>
<dbReference type="SUPFAM" id="SSF50022">
    <property type="entry name" value="ISP domain"/>
    <property type="match status" value="1"/>
</dbReference>
<dbReference type="CDD" id="cd06173">
    <property type="entry name" value="MFS_MefA_like"/>
    <property type="match status" value="1"/>
</dbReference>
<comment type="subcellular location">
    <subcellularLocation>
        <location evidence="1">Cell membrane</location>
        <topology evidence="1">Multi-pass membrane protein</topology>
    </subcellularLocation>
</comment>
<organism evidence="14 15">
    <name type="scientific">Pseudonocardia sulfidoxydans NBRC 16205</name>
    <dbReference type="NCBI Taxonomy" id="1223511"/>
    <lineage>
        <taxon>Bacteria</taxon>
        <taxon>Bacillati</taxon>
        <taxon>Actinomycetota</taxon>
        <taxon>Actinomycetes</taxon>
        <taxon>Pseudonocardiales</taxon>
        <taxon>Pseudonocardiaceae</taxon>
        <taxon>Pseudonocardia</taxon>
    </lineage>
</organism>
<evidence type="ECO:0000256" key="2">
    <source>
        <dbReference type="ARBA" id="ARBA00022448"/>
    </source>
</evidence>
<keyword evidence="4 11" id="KW-0812">Transmembrane</keyword>
<keyword evidence="7 11" id="KW-1133">Transmembrane helix</keyword>
<proteinExistence type="predicted"/>
<keyword evidence="2" id="KW-0813">Transport</keyword>
<dbReference type="InterPro" id="IPR020846">
    <property type="entry name" value="MFS_dom"/>
</dbReference>
<dbReference type="GO" id="GO:0016705">
    <property type="term" value="F:oxidoreductase activity, acting on paired donors, with incorporation or reduction of molecular oxygen"/>
    <property type="evidence" value="ECO:0007669"/>
    <property type="project" value="UniProtKB-ARBA"/>
</dbReference>
<evidence type="ECO:0000256" key="7">
    <source>
        <dbReference type="ARBA" id="ARBA00022989"/>
    </source>
</evidence>
<comment type="caution">
    <text evidence="14">The sequence shown here is derived from an EMBL/GenBank/DDBJ whole genome shotgun (WGS) entry which is preliminary data.</text>
</comment>
<evidence type="ECO:0000256" key="11">
    <source>
        <dbReference type="SAM" id="Phobius"/>
    </source>
</evidence>
<evidence type="ECO:0000256" key="5">
    <source>
        <dbReference type="ARBA" id="ARBA00022714"/>
    </source>
</evidence>
<dbReference type="GO" id="GO:0051537">
    <property type="term" value="F:2 iron, 2 sulfur cluster binding"/>
    <property type="evidence" value="ECO:0007669"/>
    <property type="project" value="UniProtKB-KW"/>
</dbReference>
<keyword evidence="10 11" id="KW-0472">Membrane</keyword>
<evidence type="ECO:0000313" key="14">
    <source>
        <dbReference type="EMBL" id="GEL26550.1"/>
    </source>
</evidence>
<dbReference type="InterPro" id="IPR036259">
    <property type="entry name" value="MFS_trans_sf"/>
</dbReference>
<name>A0A511DP05_9PSEU</name>
<keyword evidence="3" id="KW-1003">Cell membrane</keyword>
<evidence type="ECO:0000256" key="4">
    <source>
        <dbReference type="ARBA" id="ARBA00022692"/>
    </source>
</evidence>
<keyword evidence="8" id="KW-0408">Iron</keyword>
<accession>A0A511DP05</accession>
<reference evidence="14 15" key="1">
    <citation type="submission" date="2019-07" db="EMBL/GenBank/DDBJ databases">
        <title>Whole genome shotgun sequence of Pseudonocardia sulfidoxydans NBRC 16205.</title>
        <authorList>
            <person name="Hosoyama A."/>
            <person name="Uohara A."/>
            <person name="Ohji S."/>
            <person name="Ichikawa N."/>
        </authorList>
    </citation>
    <scope>NUCLEOTIDE SEQUENCE [LARGE SCALE GENOMIC DNA]</scope>
    <source>
        <strain evidence="14 15">NBRC 16205</strain>
    </source>
</reference>
<dbReference type="PROSITE" id="PS51296">
    <property type="entry name" value="RIESKE"/>
    <property type="match status" value="1"/>
</dbReference>